<dbReference type="PANTHER" id="PTHR11777:SF39">
    <property type="entry name" value="ALANINE--TRNA LIGASE, MITOCHONDRIAL"/>
    <property type="match status" value="1"/>
</dbReference>
<dbReference type="Proteomes" id="UP001153954">
    <property type="component" value="Unassembled WGS sequence"/>
</dbReference>
<evidence type="ECO:0000256" key="1">
    <source>
        <dbReference type="ARBA" id="ARBA00008226"/>
    </source>
</evidence>
<dbReference type="PROSITE" id="PS50860">
    <property type="entry name" value="AA_TRNA_LIGASE_II_ALA"/>
    <property type="match status" value="1"/>
</dbReference>
<dbReference type="Pfam" id="PF01411">
    <property type="entry name" value="tRNA-synt_2c"/>
    <property type="match status" value="2"/>
</dbReference>
<dbReference type="Gene3D" id="3.30.980.10">
    <property type="entry name" value="Threonyl-trna Synthetase, Chain A, domain 2"/>
    <property type="match status" value="1"/>
</dbReference>
<evidence type="ECO:0000256" key="5">
    <source>
        <dbReference type="ARBA" id="ARBA00022723"/>
    </source>
</evidence>
<reference evidence="16" key="1">
    <citation type="submission" date="2022-03" db="EMBL/GenBank/DDBJ databases">
        <authorList>
            <person name="Tunstrom K."/>
        </authorList>
    </citation>
    <scope>NUCLEOTIDE SEQUENCE</scope>
</reference>
<keyword evidence="7 14" id="KW-0862">Zinc</keyword>
<dbReference type="GO" id="GO:0005524">
    <property type="term" value="F:ATP binding"/>
    <property type="evidence" value="ECO:0007669"/>
    <property type="project" value="UniProtKB-UniRule"/>
</dbReference>
<keyword evidence="8 14" id="KW-0067">ATP-binding</keyword>
<dbReference type="InterPro" id="IPR050058">
    <property type="entry name" value="Ala-tRNA_ligase"/>
</dbReference>
<sequence>MLRLQVLKSRTRNFSQRRLKSSSSFIRNTFIDYFKDNHGHKHIKSSSVVPLCDPTVPFVNAGMNQFKGVFLGVVDAPCSRAVNSQKCIRVGGKHNDLDLVGMDGHHHTFFEMLGNWSFGDYYKKEACQMAWNLLLGPYKLKPENLLVTYFEGDAIIGLQEDRECRDIWKEIGVQSSHIKAHGARDNFWEMGLTGPCGPCTEIHYINPDGSLTEIWNIVFIQCNREADGSVTALRRQHVDTGMGLERMTALLQGVPSNYDTDLFRPLINVIEKNSKGVSPYSASYKSDAAVDRAYRRLADHARMIGACLADGVFPSSSLNLKQIMRKSFKISSEVFQNPNLLSLLYNELMITLGDTYPELVSREKEAKLIIDHENDSYIKLRENLAKKWRDLVKMYPEVEELNDVDLAGFALGYKEFKESMSKVNSSIIPGELVFKLYDTHGFQEDIIERIAKLNNLEIDKKGFWKLLSNHKSRHKTAFKEQTTKKGIMFDKAIEKLNENGIKKTDDQPKYDFTELGDEILFKPLKSKLVALLNEDGEWLDFSEPCEDKPYYIVSESSNFFCEEGGQIADDGLIHFNGNVNFKVDSVFKIRDIIFHKGNFVLNKVSDSYVKLGNSVVLEINREKRLNVMINHTGVHLLNAAIRKVLPNSVICQTGSSVTDKYFTLNLSVYGEKLSQKVVLEAQDLIKESIESNAMVQTKVIDSTQLSSEPGVLTVPGETYPEVGIRLVTIAPPLVSKELCCGTHARRAAALRALCVVRVRGARGHAPALSALAGHAALQARELFCRAQKLAEVIELADPERVKDEASSIKKELSELCGEGGAPYGEYADCLQLLANLQKKATNKNDLALQAIAQSEVQEACQNAIREGRRFTVHFLRCSYLMQSEAVRDTLGAGDRRLPALLLGCAGGVVVATARVPQEMVTPMFTAEKWLSCLLPIFKATILPPTSDRSLLTHAEMSATKVSLINCEQLVQDSMRVAIKYAQSHVKEFDVDKENSTQNRQQN</sequence>
<dbReference type="PRINTS" id="PR00980">
    <property type="entry name" value="TRNASYNTHALA"/>
</dbReference>
<feature type="binding site" evidence="14">
    <location>
        <position position="635"/>
    </location>
    <ligand>
        <name>Zn(2+)</name>
        <dbReference type="ChEBI" id="CHEBI:29105"/>
    </ligand>
</feature>
<comment type="caution">
    <text evidence="16">The sequence shown here is derived from an EMBL/GenBank/DDBJ whole genome shotgun (WGS) entry which is preliminary data.</text>
</comment>
<evidence type="ECO:0000259" key="15">
    <source>
        <dbReference type="PROSITE" id="PS50860"/>
    </source>
</evidence>
<dbReference type="InterPro" id="IPR009000">
    <property type="entry name" value="Transl_B-barrel_sf"/>
</dbReference>
<evidence type="ECO:0000313" key="17">
    <source>
        <dbReference type="Proteomes" id="UP001153954"/>
    </source>
</evidence>
<evidence type="ECO:0000256" key="9">
    <source>
        <dbReference type="ARBA" id="ARBA00022884"/>
    </source>
</evidence>
<keyword evidence="6 14" id="KW-0547">Nucleotide-binding</keyword>
<dbReference type="GO" id="GO:0008270">
    <property type="term" value="F:zinc ion binding"/>
    <property type="evidence" value="ECO:0007669"/>
    <property type="project" value="UniProtKB-UniRule"/>
</dbReference>
<feature type="binding site" evidence="14">
    <location>
        <position position="631"/>
    </location>
    <ligand>
        <name>Zn(2+)</name>
        <dbReference type="ChEBI" id="CHEBI:29105"/>
    </ligand>
</feature>
<name>A0AAU9U6Q5_EUPED</name>
<keyword evidence="5 14" id="KW-0479">Metal-binding</keyword>
<feature type="binding site" evidence="14">
    <location>
        <position position="739"/>
    </location>
    <ligand>
        <name>Zn(2+)</name>
        <dbReference type="ChEBI" id="CHEBI:29105"/>
    </ligand>
</feature>
<evidence type="ECO:0000256" key="12">
    <source>
        <dbReference type="ARBA" id="ARBA00032577"/>
    </source>
</evidence>
<evidence type="ECO:0000256" key="7">
    <source>
        <dbReference type="ARBA" id="ARBA00022833"/>
    </source>
</evidence>
<dbReference type="InterPro" id="IPR018164">
    <property type="entry name" value="Ala-tRNA-synth_IIc_N"/>
</dbReference>
<evidence type="ECO:0000256" key="13">
    <source>
        <dbReference type="ARBA" id="ARBA00048300"/>
    </source>
</evidence>
<dbReference type="FunFam" id="3.30.930.10:FF:000011">
    <property type="entry name" value="Alanine--tRNA ligase, cytoplasmic"/>
    <property type="match status" value="1"/>
</dbReference>
<protein>
    <recommendedName>
        <fullName evidence="2">alanine--tRNA ligase</fullName>
        <ecNumber evidence="2">6.1.1.7</ecNumber>
    </recommendedName>
    <alternativeName>
        <fullName evidence="12">Alanyl-tRNA synthetase</fullName>
    </alternativeName>
</protein>
<comment type="function">
    <text evidence="14">Catalyzes the attachment of alanine to tRNA(Ala) in a two-step reaction: alanine is first activated by ATP to form Ala-AMP and then transferred to the acceptor end of tRNA(Ala). Also edits incorrectly charged tRNA(Ala) via its editing domain.</text>
</comment>
<dbReference type="PANTHER" id="PTHR11777">
    <property type="entry name" value="ALANYL-TRNA SYNTHETASE"/>
    <property type="match status" value="1"/>
</dbReference>
<feature type="binding site" evidence="14">
    <location>
        <position position="743"/>
    </location>
    <ligand>
        <name>Zn(2+)</name>
        <dbReference type="ChEBI" id="CHEBI:29105"/>
    </ligand>
</feature>
<comment type="cofactor">
    <cofactor evidence="14">
        <name>Zn(2+)</name>
        <dbReference type="ChEBI" id="CHEBI:29105"/>
    </cofactor>
    <text evidence="14">Binds 1 zinc ion per subunit.</text>
</comment>
<evidence type="ECO:0000313" key="16">
    <source>
        <dbReference type="EMBL" id="CAH2094813.1"/>
    </source>
</evidence>
<evidence type="ECO:0000256" key="8">
    <source>
        <dbReference type="ARBA" id="ARBA00022840"/>
    </source>
</evidence>
<dbReference type="HAMAP" id="MF_00036_B">
    <property type="entry name" value="Ala_tRNA_synth_B"/>
    <property type="match status" value="1"/>
</dbReference>
<evidence type="ECO:0000256" key="10">
    <source>
        <dbReference type="ARBA" id="ARBA00022917"/>
    </source>
</evidence>
<keyword evidence="4 14" id="KW-0436">Ligase</keyword>
<dbReference type="GO" id="GO:0005739">
    <property type="term" value="C:mitochondrion"/>
    <property type="evidence" value="ECO:0007669"/>
    <property type="project" value="TreeGrafter"/>
</dbReference>
<evidence type="ECO:0000256" key="2">
    <source>
        <dbReference type="ARBA" id="ARBA00013168"/>
    </source>
</evidence>
<dbReference type="InterPro" id="IPR018163">
    <property type="entry name" value="Thr/Ala-tRNA-synth_IIc_edit"/>
</dbReference>
<dbReference type="InterPro" id="IPR018162">
    <property type="entry name" value="Ala-tRNA-ligase_IIc_anticod-bd"/>
</dbReference>
<dbReference type="GO" id="GO:0004813">
    <property type="term" value="F:alanine-tRNA ligase activity"/>
    <property type="evidence" value="ECO:0007669"/>
    <property type="project" value="UniProtKB-UniRule"/>
</dbReference>
<accession>A0AAU9U6Q5</accession>
<dbReference type="InterPro" id="IPR018165">
    <property type="entry name" value="Ala-tRNA-synth_IIc_core"/>
</dbReference>
<keyword evidence="9 14" id="KW-0694">RNA-binding</keyword>
<keyword evidence="10 14" id="KW-0648">Protein biosynthesis</keyword>
<dbReference type="GO" id="GO:0002161">
    <property type="term" value="F:aminoacyl-tRNA deacylase activity"/>
    <property type="evidence" value="ECO:0007669"/>
    <property type="project" value="TreeGrafter"/>
</dbReference>
<dbReference type="SUPFAM" id="SSF55186">
    <property type="entry name" value="ThrRS/AlaRS common domain"/>
    <property type="match status" value="1"/>
</dbReference>
<evidence type="ECO:0000256" key="11">
    <source>
        <dbReference type="ARBA" id="ARBA00023146"/>
    </source>
</evidence>
<keyword evidence="17" id="KW-1185">Reference proteome</keyword>
<dbReference type="InterPro" id="IPR023033">
    <property type="entry name" value="Ala_tRNA_ligase_euk/bac"/>
</dbReference>
<dbReference type="SUPFAM" id="SSF101353">
    <property type="entry name" value="Putative anticodon-binding domain of alanyl-tRNA synthetase (AlaRS)"/>
    <property type="match status" value="1"/>
</dbReference>
<dbReference type="AlphaFoldDB" id="A0AAU9U6Q5"/>
<organism evidence="16 17">
    <name type="scientific">Euphydryas editha</name>
    <name type="common">Edith's checkerspot</name>
    <dbReference type="NCBI Taxonomy" id="104508"/>
    <lineage>
        <taxon>Eukaryota</taxon>
        <taxon>Metazoa</taxon>
        <taxon>Ecdysozoa</taxon>
        <taxon>Arthropoda</taxon>
        <taxon>Hexapoda</taxon>
        <taxon>Insecta</taxon>
        <taxon>Pterygota</taxon>
        <taxon>Neoptera</taxon>
        <taxon>Endopterygota</taxon>
        <taxon>Lepidoptera</taxon>
        <taxon>Glossata</taxon>
        <taxon>Ditrysia</taxon>
        <taxon>Papilionoidea</taxon>
        <taxon>Nymphalidae</taxon>
        <taxon>Nymphalinae</taxon>
        <taxon>Euphydryas</taxon>
    </lineage>
</organism>
<evidence type="ECO:0000256" key="4">
    <source>
        <dbReference type="ARBA" id="ARBA00022598"/>
    </source>
</evidence>
<dbReference type="InterPro" id="IPR002318">
    <property type="entry name" value="Ala-tRNA-lgiase_IIc"/>
</dbReference>
<dbReference type="Gene3D" id="2.40.30.130">
    <property type="match status" value="1"/>
</dbReference>
<evidence type="ECO:0000256" key="3">
    <source>
        <dbReference type="ARBA" id="ARBA00022555"/>
    </source>
</evidence>
<dbReference type="CDD" id="cd00673">
    <property type="entry name" value="AlaRS_core"/>
    <property type="match status" value="1"/>
</dbReference>
<comment type="subunit">
    <text evidence="14">Monomer.</text>
</comment>
<proteinExistence type="inferred from homology"/>
<dbReference type="GO" id="GO:0000049">
    <property type="term" value="F:tRNA binding"/>
    <property type="evidence" value="ECO:0007669"/>
    <property type="project" value="UniProtKB-KW"/>
</dbReference>
<gene>
    <name evidence="16" type="ORF">EEDITHA_LOCUS10345</name>
</gene>
<comment type="similarity">
    <text evidence="1 14">Belongs to the class-II aminoacyl-tRNA synthetase family.</text>
</comment>
<dbReference type="EMBL" id="CAKOGL010000014">
    <property type="protein sequence ID" value="CAH2094813.1"/>
    <property type="molecule type" value="Genomic_DNA"/>
</dbReference>
<dbReference type="EC" id="6.1.1.7" evidence="2"/>
<evidence type="ECO:0000256" key="6">
    <source>
        <dbReference type="ARBA" id="ARBA00022741"/>
    </source>
</evidence>
<dbReference type="SUPFAM" id="SSF55681">
    <property type="entry name" value="Class II aaRS and biotin synthetases"/>
    <property type="match status" value="1"/>
</dbReference>
<keyword evidence="3 14" id="KW-0820">tRNA-binding</keyword>
<keyword evidence="11 14" id="KW-0030">Aminoacyl-tRNA synthetase</keyword>
<dbReference type="GO" id="GO:0006419">
    <property type="term" value="P:alanyl-tRNA aminoacylation"/>
    <property type="evidence" value="ECO:0007669"/>
    <property type="project" value="InterPro"/>
</dbReference>
<dbReference type="SUPFAM" id="SSF50447">
    <property type="entry name" value="Translation proteins"/>
    <property type="match status" value="1"/>
</dbReference>
<dbReference type="InterPro" id="IPR045864">
    <property type="entry name" value="aa-tRNA-synth_II/BPL/LPL"/>
</dbReference>
<comment type="catalytic activity">
    <reaction evidence="13 14">
        <text>tRNA(Ala) + L-alanine + ATP = L-alanyl-tRNA(Ala) + AMP + diphosphate</text>
        <dbReference type="Rhea" id="RHEA:12540"/>
        <dbReference type="Rhea" id="RHEA-COMP:9657"/>
        <dbReference type="Rhea" id="RHEA-COMP:9923"/>
        <dbReference type="ChEBI" id="CHEBI:30616"/>
        <dbReference type="ChEBI" id="CHEBI:33019"/>
        <dbReference type="ChEBI" id="CHEBI:57972"/>
        <dbReference type="ChEBI" id="CHEBI:78442"/>
        <dbReference type="ChEBI" id="CHEBI:78497"/>
        <dbReference type="ChEBI" id="CHEBI:456215"/>
        <dbReference type="EC" id="6.1.1.7"/>
    </reaction>
</comment>
<dbReference type="Gene3D" id="3.30.930.10">
    <property type="entry name" value="Bira Bifunctional Protein, Domain 2"/>
    <property type="match status" value="1"/>
</dbReference>
<evidence type="ECO:0000256" key="14">
    <source>
        <dbReference type="HAMAP-Rule" id="MF_03133"/>
    </source>
</evidence>
<feature type="domain" description="Alanyl-transfer RNA synthetases family profile" evidence="15">
    <location>
        <begin position="21"/>
        <end position="782"/>
    </location>
</feature>
<comment type="domain">
    <text evidence="14">Consists of three domains; the N-terminal catalytic domain, the editing domain and the C-terminal C-Ala domain. The editing domain removes incorrectly charged amino acids, while the C-Ala domain, along with tRNA(Ala), serves as a bridge to cooperatively bring together the editing and aminoacylation centers thus stimulating deacylation of misacylated tRNAs.</text>
</comment>